<protein>
    <submittedName>
        <fullName evidence="1">Uncharacterized protein</fullName>
    </submittedName>
</protein>
<organism evidence="1 2">
    <name type="scientific">Fusarium oxysporum f. sp. rapae</name>
    <dbReference type="NCBI Taxonomy" id="485398"/>
    <lineage>
        <taxon>Eukaryota</taxon>
        <taxon>Fungi</taxon>
        <taxon>Dikarya</taxon>
        <taxon>Ascomycota</taxon>
        <taxon>Pezizomycotina</taxon>
        <taxon>Sordariomycetes</taxon>
        <taxon>Hypocreomycetidae</taxon>
        <taxon>Hypocreales</taxon>
        <taxon>Nectriaceae</taxon>
        <taxon>Fusarium</taxon>
        <taxon>Fusarium oxysporum species complex</taxon>
    </lineage>
</organism>
<sequence length="134" mass="15337">MSYWLGHEVFATLESIEKVQQTLDYLQNRYPGLGNSGPQPGGPLYPTQDGIDGLLFDLRIATMQVHGLSAFQPFDTCHERVVLSLTTMVMTLKEKVYELQVDIWNIDPVRRLQDVDENFHLDPSSLRLWEGKCL</sequence>
<accession>A0A8J5U6K1</accession>
<comment type="caution">
    <text evidence="1">The sequence shown here is derived from an EMBL/GenBank/DDBJ whole genome shotgun (WGS) entry which is preliminary data.</text>
</comment>
<evidence type="ECO:0000313" key="2">
    <source>
        <dbReference type="Proteomes" id="UP000694050"/>
    </source>
</evidence>
<dbReference type="AlphaFoldDB" id="A0A8J5U6K1"/>
<evidence type="ECO:0000313" key="1">
    <source>
        <dbReference type="EMBL" id="KAG7412341.1"/>
    </source>
</evidence>
<name>A0A8J5U6K1_FUSOX</name>
<reference evidence="1" key="1">
    <citation type="submission" date="2021-04" db="EMBL/GenBank/DDBJ databases">
        <title>First draft genome resource for Brassicaceae pathogens Fusarium oxysporum f. sp. raphani and Fusarium oxysporum f. sp. rapae.</title>
        <authorList>
            <person name="Asai S."/>
        </authorList>
    </citation>
    <scope>NUCLEOTIDE SEQUENCE</scope>
    <source>
        <strain evidence="1">Tf1208</strain>
    </source>
</reference>
<dbReference type="EMBL" id="JAELUQ010000006">
    <property type="protein sequence ID" value="KAG7412341.1"/>
    <property type="molecule type" value="Genomic_DNA"/>
</dbReference>
<proteinExistence type="predicted"/>
<gene>
    <name evidence="1" type="ORF">Forpe1208_v008557</name>
</gene>
<dbReference type="Proteomes" id="UP000694050">
    <property type="component" value="Unassembled WGS sequence"/>
</dbReference>